<feature type="compositionally biased region" description="Polar residues" evidence="2">
    <location>
        <begin position="656"/>
        <end position="665"/>
    </location>
</feature>
<feature type="region of interest" description="Disordered" evidence="2">
    <location>
        <begin position="2381"/>
        <end position="2404"/>
    </location>
</feature>
<keyword evidence="4" id="KW-1185">Reference proteome</keyword>
<feature type="region of interest" description="Disordered" evidence="2">
    <location>
        <begin position="2427"/>
        <end position="2446"/>
    </location>
</feature>
<feature type="region of interest" description="Disordered" evidence="2">
    <location>
        <begin position="2294"/>
        <end position="2313"/>
    </location>
</feature>
<dbReference type="EMBL" id="CACRXK020000779">
    <property type="protein sequence ID" value="CAB3984740.1"/>
    <property type="molecule type" value="Genomic_DNA"/>
</dbReference>
<evidence type="ECO:0000313" key="4">
    <source>
        <dbReference type="Proteomes" id="UP001152795"/>
    </source>
</evidence>
<feature type="coiled-coil region" evidence="1">
    <location>
        <begin position="157"/>
        <end position="219"/>
    </location>
</feature>
<evidence type="ECO:0000313" key="3">
    <source>
        <dbReference type="EMBL" id="CAB3984740.1"/>
    </source>
</evidence>
<proteinExistence type="predicted"/>
<feature type="compositionally biased region" description="Acidic residues" evidence="2">
    <location>
        <begin position="27"/>
        <end position="43"/>
    </location>
</feature>
<feature type="compositionally biased region" description="Polar residues" evidence="2">
    <location>
        <begin position="9"/>
        <end position="26"/>
    </location>
</feature>
<name>A0A6S7GHU2_PARCT</name>
<feature type="region of interest" description="Disordered" evidence="2">
    <location>
        <begin position="2248"/>
        <end position="2287"/>
    </location>
</feature>
<feature type="region of interest" description="Disordered" evidence="2">
    <location>
        <begin position="1"/>
        <end position="43"/>
    </location>
</feature>
<feature type="region of interest" description="Disordered" evidence="2">
    <location>
        <begin position="635"/>
        <end position="665"/>
    </location>
</feature>
<gene>
    <name evidence="3" type="ORF">PACLA_8A012765</name>
</gene>
<comment type="caution">
    <text evidence="3">The sequence shown here is derived from an EMBL/GenBank/DDBJ whole genome shotgun (WGS) entry which is preliminary data.</text>
</comment>
<sequence>MKRMRTVADSDSATSESDVENSYNTDNEVETDSVPENDSDNVDDTCSECNRWLFGVDPKTNGYNQYPTNVRGTENTSNAAIVPLGFEPPSQFTSLPMPDKLRNLHNELRELRNESKHLRTGLPRIIKSIERRQRMLEARVDVFASRGAFMSFQEAGDENVKQKLKALHDDLEQLKYKDTQKREHSNHDMVLKREEDIFVEDIEDETRTLSRNNEKKHKEHQSKICDPEKSKYLIRQADDHSVIPNPTKVQARLQQKAQLNNSNNTITTNGNINIESKYNQLQTDIDVQARDFTDNTKKVICMEQNLEVVSSIQTKDTGIKLCDEITLKRSVPSVHYDTDYINNLPVSRNATSEYQEMPPLKDQFNNMLENDIRREASLKQIVTFKDRNYKNGISDVHSVPPEPQLNTILCPTVMAGAIDQQAPSAKTLGGLSDRVVTKRLGSSEVIDKDIEDMMTVICQDKSATESETNILERKSVGEGEKDNINGRSCNLVGGFLLESNDRHINSSSMLNMSVPRNSATDIATDIMLTGNKIVKQNTDVVGIIEVDKSNLYITNLKESIPHTLQSDCVLDRENIVGNGKSSIGVSTYLAGSNDESITSSSQSRPTTIITDGILKTSNMDASVLIGANNMGINSSSKTGDVLTGNGIKKTSDKEQTSQVSDTTQQGSGFLTRYDMDTVFLNQNSDMEDILRHRIKTLVSMGGVKSTQGDESRELDSLNTSPDCLQMSPQIVKDNEELPSGIEKCLSTNDASKLSHDKKNKISNDLKTISFESERNRISFLNEDLVFRKYLRKIHKQPKTSRSSEVCYLSDQMLSDHEENIGDTDIGMNVVSEIESEIQSGLLDDELFSNLPKKSQYSTAICSSHNLMVSNIESEIMSGMHDDQVVSKLHKDSQCSKAIHSSQLVSDSEDQTAYLDVQTGHDVASGNESEIVSRLGDDEVLSDGEKQDPKHSVEEITFGNDGRLAKVNFNKSGVEFEANQSKATGQDLEGVSENEAVRTVISCQDSVKESAEIEHGMLMENKIVQDELQQGLGKEFKTNLRPIVSESGRERVNFSKNNLVFRNDIRKMKLPKDFQSSEPGSSCDQVVVGTKGMITTENNTKIGSDVVSEIESEIITYNTKDRNSIIGIYKDKDFGKGIGGENNKKCYDKTDLDESIKKLLDDDLERNVVDREAEVSGVAEIESKETEIDVLDRLRKVRNGVINEDDEEIVQGKRNDVLENQIERERDEDYYELGDFDKIVEELLDDGFKNMDEGRTLEKCVPGLMLPEIQKGERFTGQEFNDVSVNDKMLTKVNDGIDEDYKTKYVIKQDAEKEIESTGNIDDEDILNFSLFDEDFLTQVEQHKTGSERVFKVENTWKPRLGEKLNLGRNKLFRQNQKNINVVKDFNNVEDNIVEDQQTSTRISYQNLHVARTNVSDLAMNDNSNRTERKYRVLDKDEVRNVHQDFAEEELYDVENAVNGEGCMKVNDENQSGDILYEMEKQRNKGPLCGLQSQEPKVLHSELMQEKFEYISPKMELPYPSTVFTNLQINSLPSFTKSLARQSTFQEDSTTTSLEQSSSDRKSPNLVIPDMDTTCSEYMSSPEPSLQESAFYGQMNFKTTVERDILAQSNNSSSSDGYKNMPLPNYSSYIGGTFPFHENIKCISRSSERNISPEDKSGYISEAEFDTSFSDNLSYVEGGLVEDIATVEEIEEFGNEKLFEHETEAKFCLTPGALSVPVKQSLQKQEPQVSNDVPIFAAEAIQDNSSEHLDLPGKSNSRNSFDVENNLQHEALTHPEVSRTKLGEDLNIMIDGTRDTNQTQSLANVKSSFQETEMPEIESQQKGFKEIIFGNVDVVAITPGKQTSSAQNLCDVRSSEVKDVMFANEQHSGQNLDHIGLVEQSLKSKQSSYQKMNGGTSESTCDELYSSHSEVTPGYDELSACNRKVTPSTKEPTSEYNDGVTLSNNRINPGYNDVTPSYDHVITSSYNEVLPEKDEVSADNFLKGSVWLTAKNNDNILAKEKVSADETKNVGCQNISLEDDVELCRENLSSESEDVVSAREHEFERQNLTEEKIITNEVNTFPRQIIPSGDDLKLHLHSSEEEELNRHPFIESRASDNEIHNARRPKIALEEDLVFQSDPSSEDVYPSDGFHPNEEKEVGRKSLLETKISKDGVKDIGRQKIALEDDFVLCSEDSLSTSRNIHSSEATETSKPMFIESSISEDEIKNIRRQKMALEDDFVLRGDDSSSARKYNPKNEKIALKDGFSSRRELVSGETRNKGNEFDRQVINNRNHDGDKANNTSNSNVSKETKFKFKVDLPSPNKDSGLKTPKREDKMDHADEDMIADPDYQLNTLSDISSISDDMSMGGETTNRSHENVTEQEANRYRGFNKDTLLATNQIDDSTNLNNREDRNILDENPNTDETMEEKMTSGLAALFSGMRLNDSITAPEAMITPSPPPKRASPDPNSYAMTQLRNIMRGIKPTNATRQVATQKILQKELEKQQKEQDEKLYESKERGTRCLEKLRDDVFLKPRSGFGATLQLPTNGSKLQSRSASGIGYGAHIENNVPAMGNSIHNHIQYHVNRDPSPNIQHIPPAYDPYPQPSEDEDSYLDDICPQQNAHEGVGLERSQTFCGNDQNNIRLKSSTNSNRDLKTHYDLTQQSSLNVNQLQAEPAYRTPDYRRPAALVPLNVRTSAPNLASKVASFQAALGFGPSDPWKPKALPDIEQEGLTPRRSDSLLKQKPLPVPRLTTSMKPPALPGIGERPQMRRPLPGILSDRAL</sequence>
<feature type="region of interest" description="Disordered" evidence="2">
    <location>
        <begin position="2708"/>
        <end position="2759"/>
    </location>
</feature>
<feature type="compositionally biased region" description="Basic and acidic residues" evidence="2">
    <location>
        <begin position="2248"/>
        <end position="2275"/>
    </location>
</feature>
<keyword evidence="1" id="KW-0175">Coiled coil</keyword>
<accession>A0A6S7GHU2</accession>
<reference evidence="3" key="1">
    <citation type="submission" date="2020-04" db="EMBL/GenBank/DDBJ databases">
        <authorList>
            <person name="Alioto T."/>
            <person name="Alioto T."/>
            <person name="Gomez Garrido J."/>
        </authorList>
    </citation>
    <scope>NUCLEOTIDE SEQUENCE</scope>
    <source>
        <strain evidence="3">A484AB</strain>
    </source>
</reference>
<feature type="compositionally biased region" description="Polar residues" evidence="2">
    <location>
        <begin position="1545"/>
        <end position="1556"/>
    </location>
</feature>
<feature type="region of interest" description="Disordered" evidence="2">
    <location>
        <begin position="1545"/>
        <end position="1565"/>
    </location>
</feature>
<evidence type="ECO:0000256" key="2">
    <source>
        <dbReference type="SAM" id="MobiDB-lite"/>
    </source>
</evidence>
<protein>
    <submittedName>
        <fullName evidence="3">Uncharacterized protein</fullName>
    </submittedName>
</protein>
<dbReference type="Proteomes" id="UP001152795">
    <property type="component" value="Unassembled WGS sequence"/>
</dbReference>
<feature type="compositionally biased region" description="Polar residues" evidence="2">
    <location>
        <begin position="2276"/>
        <end position="2285"/>
    </location>
</feature>
<evidence type="ECO:0000256" key="1">
    <source>
        <dbReference type="SAM" id="Coils"/>
    </source>
</evidence>
<organism evidence="3 4">
    <name type="scientific">Paramuricea clavata</name>
    <name type="common">Red gorgonian</name>
    <name type="synonym">Violescent sea-whip</name>
    <dbReference type="NCBI Taxonomy" id="317549"/>
    <lineage>
        <taxon>Eukaryota</taxon>
        <taxon>Metazoa</taxon>
        <taxon>Cnidaria</taxon>
        <taxon>Anthozoa</taxon>
        <taxon>Octocorallia</taxon>
        <taxon>Malacalcyonacea</taxon>
        <taxon>Plexauridae</taxon>
        <taxon>Paramuricea</taxon>
    </lineage>
</organism>